<dbReference type="Proteomes" id="UP000309488">
    <property type="component" value="Unassembled WGS sequence"/>
</dbReference>
<evidence type="ECO:0000313" key="3">
    <source>
        <dbReference type="EMBL" id="TKC12709.1"/>
    </source>
</evidence>
<dbReference type="AlphaFoldDB" id="A0A4U1CYJ3"/>
<dbReference type="Pfam" id="PF14344">
    <property type="entry name" value="DUF4397"/>
    <property type="match status" value="1"/>
</dbReference>
<evidence type="ECO:0000259" key="2">
    <source>
        <dbReference type="Pfam" id="PF14344"/>
    </source>
</evidence>
<name>A0A4U1CYJ3_9SPHI</name>
<dbReference type="RefSeq" id="WP_136838833.1">
    <property type="nucleotide sequence ID" value="NZ_SWBR01000001.1"/>
</dbReference>
<proteinExistence type="predicted"/>
<feature type="domain" description="DUF4397" evidence="2">
    <location>
        <begin position="37"/>
        <end position="150"/>
    </location>
</feature>
<reference evidence="3 4" key="1">
    <citation type="submission" date="2019-04" db="EMBL/GenBank/DDBJ databases">
        <title>Pedobacter sp. RP-3-22 sp. nov., isolated from Arctic soil.</title>
        <authorList>
            <person name="Dahal R.H."/>
            <person name="Kim D.-U."/>
        </authorList>
    </citation>
    <scope>NUCLEOTIDE SEQUENCE [LARGE SCALE GENOMIC DNA]</scope>
    <source>
        <strain evidence="3 4">RP-3-22</strain>
    </source>
</reference>
<organism evidence="3 4">
    <name type="scientific">Pedobacter polaris</name>
    <dbReference type="NCBI Taxonomy" id="2571273"/>
    <lineage>
        <taxon>Bacteria</taxon>
        <taxon>Pseudomonadati</taxon>
        <taxon>Bacteroidota</taxon>
        <taxon>Sphingobacteriia</taxon>
        <taxon>Sphingobacteriales</taxon>
        <taxon>Sphingobacteriaceae</taxon>
        <taxon>Pedobacter</taxon>
    </lineage>
</organism>
<dbReference type="EMBL" id="SWBR01000001">
    <property type="protein sequence ID" value="TKC12709.1"/>
    <property type="molecule type" value="Genomic_DNA"/>
</dbReference>
<dbReference type="InterPro" id="IPR025510">
    <property type="entry name" value="DUF4397"/>
</dbReference>
<feature type="signal peptide" evidence="1">
    <location>
        <begin position="1"/>
        <end position="24"/>
    </location>
</feature>
<dbReference type="PROSITE" id="PS51257">
    <property type="entry name" value="PROKAR_LIPOPROTEIN"/>
    <property type="match status" value="1"/>
</dbReference>
<feature type="chain" id="PRO_5020622346" evidence="1">
    <location>
        <begin position="25"/>
        <end position="231"/>
    </location>
</feature>
<sequence length="231" mass="25019">MKISLKFKTIIAALFITLGLASCSKIDGDQTPIQISGLSLIHASPTIEKLDVYVDNTRANVEDFAFGAKIDYLNAYSGDRNLTVTKKGLTTKLTSKLLKLESGLGYSVFVVDKFETVDLLMLQDNLAKPAAGKAKIRFVNLSPDAGALNLEVVGKTPDLIDNKAFKEYSEFVAIDPAEKVSFNIKNKTSGAVETTLVDIKIEDGKIYTLYAKGLKATADATKFGAAIFTHK</sequence>
<gene>
    <name evidence="3" type="ORF">FA048_03565</name>
</gene>
<comment type="caution">
    <text evidence="3">The sequence shown here is derived from an EMBL/GenBank/DDBJ whole genome shotgun (WGS) entry which is preliminary data.</text>
</comment>
<evidence type="ECO:0000313" key="4">
    <source>
        <dbReference type="Proteomes" id="UP000309488"/>
    </source>
</evidence>
<dbReference type="OrthoDB" id="9792011at2"/>
<keyword evidence="4" id="KW-1185">Reference proteome</keyword>
<protein>
    <submittedName>
        <fullName evidence="3">DUF4397 domain-containing protein</fullName>
    </submittedName>
</protein>
<keyword evidence="1" id="KW-0732">Signal</keyword>
<evidence type="ECO:0000256" key="1">
    <source>
        <dbReference type="SAM" id="SignalP"/>
    </source>
</evidence>
<accession>A0A4U1CYJ3</accession>